<feature type="signal peptide" evidence="1">
    <location>
        <begin position="1"/>
        <end position="24"/>
    </location>
</feature>
<dbReference type="RefSeq" id="WP_354659425.1">
    <property type="nucleotide sequence ID" value="NZ_JBEXAC010000001.1"/>
</dbReference>
<dbReference type="Gene3D" id="2.60.120.560">
    <property type="entry name" value="Exo-inulinase, domain 1"/>
    <property type="match status" value="1"/>
</dbReference>
<evidence type="ECO:0000313" key="3">
    <source>
        <dbReference type="EMBL" id="MET6996784.1"/>
    </source>
</evidence>
<evidence type="ECO:0000256" key="1">
    <source>
        <dbReference type="SAM" id="SignalP"/>
    </source>
</evidence>
<name>A0ABV2T3U6_9BACT</name>
<gene>
    <name evidence="3" type="ORF">ABR189_05375</name>
</gene>
<dbReference type="InterPro" id="IPR010496">
    <property type="entry name" value="AL/BT2_dom"/>
</dbReference>
<keyword evidence="1" id="KW-0732">Signal</keyword>
<keyword evidence="4" id="KW-1185">Reference proteome</keyword>
<accession>A0ABV2T3U6</accession>
<evidence type="ECO:0000259" key="2">
    <source>
        <dbReference type="Pfam" id="PF06439"/>
    </source>
</evidence>
<reference evidence="3 4" key="1">
    <citation type="submission" date="2024-06" db="EMBL/GenBank/DDBJ databases">
        <title>Chitinophaga defluvii sp. nov., isolated from municipal sewage.</title>
        <authorList>
            <person name="Zhang L."/>
        </authorList>
    </citation>
    <scope>NUCLEOTIDE SEQUENCE [LARGE SCALE GENOMIC DNA]</scope>
    <source>
        <strain evidence="3 4">H8</strain>
    </source>
</reference>
<feature type="chain" id="PRO_5047261937" evidence="1">
    <location>
        <begin position="25"/>
        <end position="224"/>
    </location>
</feature>
<dbReference type="EMBL" id="JBEXAC010000001">
    <property type="protein sequence ID" value="MET6996784.1"/>
    <property type="molecule type" value="Genomic_DNA"/>
</dbReference>
<feature type="domain" description="3-keto-alpha-glucoside-1,2-lyase/3-keto-2-hydroxy-glucal hydratase" evidence="2">
    <location>
        <begin position="39"/>
        <end position="221"/>
    </location>
</feature>
<dbReference type="Pfam" id="PF06439">
    <property type="entry name" value="3keto-disac_hyd"/>
    <property type="match status" value="1"/>
</dbReference>
<protein>
    <submittedName>
        <fullName evidence="3">DUF1080 domain-containing protein</fullName>
    </submittedName>
</protein>
<dbReference type="Proteomes" id="UP001549749">
    <property type="component" value="Unassembled WGS sequence"/>
</dbReference>
<comment type="caution">
    <text evidence="3">The sequence shown here is derived from an EMBL/GenBank/DDBJ whole genome shotgun (WGS) entry which is preliminary data.</text>
</comment>
<dbReference type="PROSITE" id="PS51257">
    <property type="entry name" value="PROKAR_LIPOPROTEIN"/>
    <property type="match status" value="1"/>
</dbReference>
<evidence type="ECO:0000313" key="4">
    <source>
        <dbReference type="Proteomes" id="UP001549749"/>
    </source>
</evidence>
<sequence>MKYNITLFLIAAAVMMGCSTSKKAGSADSAGASAKGNGGWISLFDGKTLNGWQAGENPGTFSIEDGAIAVHGKRAHLFYMGEVGNHNFKNFEFQAQVMTMPGSNSGIYFHTKFQEVKFPDDGFEVQVNNSHGDWKRTGSLYDIKEIKEKLVDDNVWFTEYIRVEGKKVTIKVNDKTVLEWTEPENAVAPEGHPGRLISSGTFALQGHDPKSKVLFKDLKVRMLP</sequence>
<organism evidence="3 4">
    <name type="scientific">Chitinophaga defluvii</name>
    <dbReference type="NCBI Taxonomy" id="3163343"/>
    <lineage>
        <taxon>Bacteria</taxon>
        <taxon>Pseudomonadati</taxon>
        <taxon>Bacteroidota</taxon>
        <taxon>Chitinophagia</taxon>
        <taxon>Chitinophagales</taxon>
        <taxon>Chitinophagaceae</taxon>
        <taxon>Chitinophaga</taxon>
    </lineage>
</organism>
<proteinExistence type="predicted"/>